<dbReference type="HOGENOM" id="CLU_2718240_0_0_4"/>
<dbReference type="Gene3D" id="3.20.20.450">
    <property type="entry name" value="EAL domain"/>
    <property type="match status" value="1"/>
</dbReference>
<dbReference type="AlphaFoldDB" id="Q0AFP1"/>
<evidence type="ECO:0000313" key="3">
    <source>
        <dbReference type="Proteomes" id="UP000001966"/>
    </source>
</evidence>
<reference evidence="2 3" key="1">
    <citation type="journal article" date="2007" name="Environ. Microbiol.">
        <title>Whole-genome analysis of the ammonia-oxidizing bacterium, Nitrosomonas eutropha C91: implications for niche adaptation.</title>
        <authorList>
            <person name="Stein L.Y."/>
            <person name="Arp D.J."/>
            <person name="Berube P.M."/>
            <person name="Chain P.S."/>
            <person name="Hauser L."/>
            <person name="Jetten M.S."/>
            <person name="Klotz M.G."/>
            <person name="Larimer F.W."/>
            <person name="Norton J.M."/>
            <person name="Op den Camp H.J.M."/>
            <person name="Shin M."/>
            <person name="Wei X."/>
        </authorList>
    </citation>
    <scope>NUCLEOTIDE SEQUENCE [LARGE SCALE GENOMIC DNA]</scope>
    <source>
        <strain evidence="3">DSM 101675 / C91 / Nm57</strain>
    </source>
</reference>
<gene>
    <name evidence="2" type="ordered locus">Neut_1597</name>
</gene>
<evidence type="ECO:0000259" key="1">
    <source>
        <dbReference type="PROSITE" id="PS50883"/>
    </source>
</evidence>
<dbReference type="InterPro" id="IPR035919">
    <property type="entry name" value="EAL_sf"/>
</dbReference>
<proteinExistence type="predicted"/>
<dbReference type="SUPFAM" id="SSF141868">
    <property type="entry name" value="EAL domain-like"/>
    <property type="match status" value="1"/>
</dbReference>
<protein>
    <recommendedName>
        <fullName evidence="1">EAL domain-containing protein</fullName>
    </recommendedName>
</protein>
<dbReference type="KEGG" id="net:Neut_1597"/>
<dbReference type="EMBL" id="CP000450">
    <property type="protein sequence ID" value="ABI59841.1"/>
    <property type="molecule type" value="Genomic_DNA"/>
</dbReference>
<dbReference type="PROSITE" id="PS50883">
    <property type="entry name" value="EAL"/>
    <property type="match status" value="1"/>
</dbReference>
<organism evidence="2 3">
    <name type="scientific">Nitrosomonas eutropha (strain DSM 101675 / C91 / Nm57)</name>
    <dbReference type="NCBI Taxonomy" id="335283"/>
    <lineage>
        <taxon>Bacteria</taxon>
        <taxon>Pseudomonadati</taxon>
        <taxon>Pseudomonadota</taxon>
        <taxon>Betaproteobacteria</taxon>
        <taxon>Nitrosomonadales</taxon>
        <taxon>Nitrosomonadaceae</taxon>
        <taxon>Nitrosomonas</taxon>
    </lineage>
</organism>
<dbReference type="InterPro" id="IPR001633">
    <property type="entry name" value="EAL_dom"/>
</dbReference>
<feature type="domain" description="EAL" evidence="1">
    <location>
        <begin position="1"/>
        <end position="47"/>
    </location>
</feature>
<sequence length="72" mass="8611">MSVIAEGMKTERYVEFLRKHHYYLLKGYYFSCPLSATRLMHFIEDIEEFGSDQAWGKSVEGYDLKILKTYLY</sequence>
<accession>Q0AFP1</accession>
<dbReference type="Proteomes" id="UP000001966">
    <property type="component" value="Chromosome"/>
</dbReference>
<name>Q0AFP1_NITEC</name>
<evidence type="ECO:0000313" key="2">
    <source>
        <dbReference type="EMBL" id="ABI59841.1"/>
    </source>
</evidence>